<evidence type="ECO:0000313" key="1">
    <source>
        <dbReference type="EMBL" id="MBO9150786.1"/>
    </source>
</evidence>
<dbReference type="InterPro" id="IPR036188">
    <property type="entry name" value="FAD/NAD-bd_sf"/>
</dbReference>
<organism evidence="1 2">
    <name type="scientific">Chitinophaga chungangae</name>
    <dbReference type="NCBI Taxonomy" id="2821488"/>
    <lineage>
        <taxon>Bacteria</taxon>
        <taxon>Pseudomonadati</taxon>
        <taxon>Bacteroidota</taxon>
        <taxon>Chitinophagia</taxon>
        <taxon>Chitinophagales</taxon>
        <taxon>Chitinophagaceae</taxon>
        <taxon>Chitinophaga</taxon>
    </lineage>
</organism>
<evidence type="ECO:0000313" key="2">
    <source>
        <dbReference type="Proteomes" id="UP000679126"/>
    </source>
</evidence>
<protein>
    <submittedName>
        <fullName evidence="1">NAD(P)-binding protein</fullName>
    </submittedName>
</protein>
<name>A0ABS3Y7Y4_9BACT</name>
<dbReference type="PANTHER" id="PTHR42923">
    <property type="entry name" value="PROTOPORPHYRINOGEN OXIDASE"/>
    <property type="match status" value="1"/>
</dbReference>
<dbReference type="RefSeq" id="WP_209142375.1">
    <property type="nucleotide sequence ID" value="NZ_JAGHKP010000001.1"/>
</dbReference>
<dbReference type="SUPFAM" id="SSF51905">
    <property type="entry name" value="FAD/NAD(P)-binding domain"/>
    <property type="match status" value="1"/>
</dbReference>
<dbReference type="Proteomes" id="UP000679126">
    <property type="component" value="Unassembled WGS sequence"/>
</dbReference>
<proteinExistence type="predicted"/>
<gene>
    <name evidence="1" type="ORF">J7I43_01090</name>
</gene>
<dbReference type="InterPro" id="IPR050464">
    <property type="entry name" value="Zeta_carotene_desat/Oxidored"/>
</dbReference>
<dbReference type="Pfam" id="PF13450">
    <property type="entry name" value="NAD_binding_8"/>
    <property type="match status" value="1"/>
</dbReference>
<accession>A0ABS3Y7Y4</accession>
<dbReference type="PANTHER" id="PTHR42923:SF39">
    <property type="entry name" value="AMINO OXIDASE"/>
    <property type="match status" value="1"/>
</dbReference>
<dbReference type="EMBL" id="JAGHKP010000001">
    <property type="protein sequence ID" value="MBO9150786.1"/>
    <property type="molecule type" value="Genomic_DNA"/>
</dbReference>
<sequence length="529" mass="58844">MKLSRSEFLRYMALLAGGAYVAGCHEGGRYNHITGKITGASAAVGHRLREGQLPAPQQEIRTKVLIAGGGIAGLSAARALSLAGMEDFLLVELEASTGGNSASGSNDLTQYPLGAHYLPLPNPENISLLNLLEEAGILTGYENGVPAYEETSLCFEPSERLLYNGRWQEGLIPQFGIGPKDETEIRRFLALMQTYRDKKGADGKWAFDIPVANSSSDAVFTSLDCSTMAGFLRKENFTSEPLLWYINYCCRDDYGAGIEVVSAWAGIHYFASRRGRAANADSSAVLTWPEGNGRLVRHLRKFSEKQTMTGTLAYQVEQVGNEVQVHVWDHQKQQTTKIIAEHCILAIPQFIAGRLLQYETPSHFTYAPWLVANITLNRLPEEKGAPLSWDNVMYNQQCLGYITAQHQSLRQSPEKVQVISLYWPLDQLEPTASRHNALKLEHKDWVDQCMTQLEKMHPGIYRQVNNIDVQVWGHGMVRPIPGFMTAPKPTEPERISFAHSDLSGVSVFEEAFYHGERAAKRYLNSAAHS</sequence>
<keyword evidence="2" id="KW-1185">Reference proteome</keyword>
<dbReference type="Gene3D" id="3.50.50.60">
    <property type="entry name" value="FAD/NAD(P)-binding domain"/>
    <property type="match status" value="1"/>
</dbReference>
<reference evidence="2" key="1">
    <citation type="submission" date="2021-03" db="EMBL/GenBank/DDBJ databases">
        <title>Assistant Professor.</title>
        <authorList>
            <person name="Huq M.A."/>
        </authorList>
    </citation>
    <scope>NUCLEOTIDE SEQUENCE [LARGE SCALE GENOMIC DNA]</scope>
    <source>
        <strain evidence="2">MAH-28</strain>
    </source>
</reference>
<comment type="caution">
    <text evidence="1">The sequence shown here is derived from an EMBL/GenBank/DDBJ whole genome shotgun (WGS) entry which is preliminary data.</text>
</comment>